<dbReference type="VEuPathDB" id="VectorBase:ADAR2_008064"/>
<dbReference type="EMBL" id="ADMH02000540">
    <property type="protein sequence ID" value="ETN66020.1"/>
    <property type="molecule type" value="Genomic_DNA"/>
</dbReference>
<dbReference type="FunCoup" id="W5JSX0">
    <property type="interactions" value="3"/>
</dbReference>
<evidence type="ECO:0000256" key="3">
    <source>
        <dbReference type="ARBA" id="ARBA00022525"/>
    </source>
</evidence>
<reference evidence="4" key="3">
    <citation type="journal article" date="2013" name="Nucleic Acids Res.">
        <title>The genome of Anopheles darlingi, the main neotropical malaria vector.</title>
        <authorList>
            <person name="Marinotti O."/>
            <person name="Cerqueira G.C."/>
            <person name="de Almeida L.G."/>
            <person name="Ferro M.I."/>
            <person name="Loreto E.L."/>
            <person name="Zaha A."/>
            <person name="Teixeira S.M."/>
            <person name="Wespiser A.R."/>
            <person name="Almeida E Silva A."/>
            <person name="Schlindwein A.D."/>
            <person name="Pacheco A.C."/>
            <person name="Silva A.L."/>
            <person name="Graveley B.R."/>
            <person name="Walenz B.P."/>
            <person name="Lima Bde A."/>
            <person name="Ribeiro C.A."/>
            <person name="Nunes-Silva C.G."/>
            <person name="de Carvalho C.R."/>
            <person name="Soares C.M."/>
            <person name="de Menezes C.B."/>
            <person name="Matiolli C."/>
            <person name="Caffrey D."/>
            <person name="Araujo D.A."/>
            <person name="de Oliveira D.M."/>
            <person name="Golenbock D."/>
            <person name="Grisard E.C."/>
            <person name="Fantinatti-Garboggini F."/>
            <person name="de Carvalho F.M."/>
            <person name="Barcellos F.G."/>
            <person name="Prosdocimi F."/>
            <person name="May G."/>
            <person name="Azevedo Junior G.M."/>
            <person name="Guimaraes G.M."/>
            <person name="Goldman G.H."/>
            <person name="Padilha I.Q."/>
            <person name="Batista Jda S."/>
            <person name="Ferro J.A."/>
            <person name="Ribeiro J.M."/>
            <person name="Fietto J.L."/>
            <person name="Dabbas K.M."/>
            <person name="Cerdeira L."/>
            <person name="Agnez-Lima L.F."/>
            <person name="Brocchi M."/>
            <person name="de Carvalho M.O."/>
            <person name="Teixeira Mde M."/>
            <person name="Diniz Maia Mde M."/>
            <person name="Goldman M.H."/>
            <person name="Cruz Schneider M.P."/>
            <person name="Felipe M.S."/>
            <person name="Hungria M."/>
            <person name="Nicolas M.F."/>
            <person name="Pereira M."/>
            <person name="Montes M.A."/>
            <person name="Cantao M.E."/>
            <person name="Vincentz M."/>
            <person name="Rafael M.S."/>
            <person name="Silverman N."/>
            <person name="Stoco P.H."/>
            <person name="Souza R.C."/>
            <person name="Vicentini R."/>
            <person name="Gazzinelli R.T."/>
            <person name="Neves Rde O."/>
            <person name="Silva R."/>
            <person name="Astolfi-Filho S."/>
            <person name="Maciel T.E."/>
            <person name="Urmenyi T.P."/>
            <person name="Tadei W.P."/>
            <person name="Camargo E.P."/>
            <person name="de Vasconcelos A.T."/>
        </authorList>
    </citation>
    <scope>NUCLEOTIDE SEQUENCE</scope>
</reference>
<dbReference type="SUPFAM" id="SSF47565">
    <property type="entry name" value="Insect pheromone/odorant-binding proteins"/>
    <property type="match status" value="1"/>
</dbReference>
<dbReference type="AlphaFoldDB" id="W5JSX0"/>
<evidence type="ECO:0000256" key="2">
    <source>
        <dbReference type="ARBA" id="ARBA00008098"/>
    </source>
</evidence>
<dbReference type="VEuPathDB" id="VectorBase:ADAC100480"/>
<dbReference type="SMART" id="SM00708">
    <property type="entry name" value="PhBP"/>
    <property type="match status" value="1"/>
</dbReference>
<sequence>MRVEMNLDVQRCDEDIESRVAEFKQDSDKMHELNLFLDSVLEEAQKNAEVKLQDKMDEERPKNDCASVPDNVRAYAMKPSVVLSFLVWLCTQYMFRVIEGAMTMKQLTNSMDMMRGACAPKFKLDEVELHGLRKSVFPPDPDKELKCYTLCIAQMAGTMTKKGDISFSKTMAQIEAMLPPELKSMAKEALTSCKDIQLSYKDPCDKTYFSSKCAADHSPDSFMFP</sequence>
<dbReference type="GO" id="GO:0005549">
    <property type="term" value="F:odorant binding"/>
    <property type="evidence" value="ECO:0007669"/>
    <property type="project" value="InterPro"/>
</dbReference>
<dbReference type="GO" id="GO:0007608">
    <property type="term" value="P:sensory perception of smell"/>
    <property type="evidence" value="ECO:0007669"/>
    <property type="project" value="TreeGrafter"/>
</dbReference>
<comment type="caution">
    <text evidence="4">The sequence shown here is derived from an EMBL/GenBank/DDBJ whole genome shotgun (WGS) entry which is preliminary data.</text>
</comment>
<dbReference type="PANTHER" id="PTHR21364">
    <property type="entry name" value="GENERAL ODORANT-BINDING PROTEIN 19A"/>
    <property type="match status" value="1"/>
</dbReference>
<dbReference type="CDD" id="cd23992">
    <property type="entry name" value="PBP_GOBP"/>
    <property type="match status" value="1"/>
</dbReference>
<name>W5JSX0_ANODA</name>
<dbReference type="GO" id="GO:0035275">
    <property type="term" value="F:dibutyl phthalate binding"/>
    <property type="evidence" value="ECO:0007669"/>
    <property type="project" value="TreeGrafter"/>
</dbReference>
<reference evidence="4" key="1">
    <citation type="journal article" date="2010" name="BMC Genomics">
        <title>Combination of measures distinguishes pre-miRNAs from other stem-loops in the genome of the newly sequenced Anopheles darlingi.</title>
        <authorList>
            <person name="Mendes N.D."/>
            <person name="Freitas A.T."/>
            <person name="Vasconcelos A.T."/>
            <person name="Sagot M.F."/>
        </authorList>
    </citation>
    <scope>NUCLEOTIDE SEQUENCE</scope>
</reference>
<evidence type="ECO:0000256" key="1">
    <source>
        <dbReference type="ARBA" id="ARBA00004613"/>
    </source>
</evidence>
<dbReference type="GO" id="GO:0005576">
    <property type="term" value="C:extracellular region"/>
    <property type="evidence" value="ECO:0007669"/>
    <property type="project" value="UniProtKB-SubCell"/>
</dbReference>
<accession>W5JSX0</accession>
<dbReference type="GO" id="GO:0042048">
    <property type="term" value="P:olfactory behavior"/>
    <property type="evidence" value="ECO:0007669"/>
    <property type="project" value="TreeGrafter"/>
</dbReference>
<dbReference type="VEuPathDB" id="VectorBase:ADAR2_006317"/>
<comment type="similarity">
    <text evidence="2">Belongs to the PBP/GOBP family.</text>
</comment>
<dbReference type="HOGENOM" id="CLU_107288_0_0_1"/>
<organism evidence="4">
    <name type="scientific">Anopheles darlingi</name>
    <name type="common">Mosquito</name>
    <dbReference type="NCBI Taxonomy" id="43151"/>
    <lineage>
        <taxon>Eukaryota</taxon>
        <taxon>Metazoa</taxon>
        <taxon>Ecdysozoa</taxon>
        <taxon>Arthropoda</taxon>
        <taxon>Hexapoda</taxon>
        <taxon>Insecta</taxon>
        <taxon>Pterygota</taxon>
        <taxon>Neoptera</taxon>
        <taxon>Endopterygota</taxon>
        <taxon>Diptera</taxon>
        <taxon>Nematocera</taxon>
        <taxon>Culicoidea</taxon>
        <taxon>Culicidae</taxon>
        <taxon>Anophelinae</taxon>
        <taxon>Anopheles</taxon>
    </lineage>
</organism>
<dbReference type="InterPro" id="IPR036728">
    <property type="entry name" value="PBP_GOBP_sf"/>
</dbReference>
<gene>
    <name evidence="4" type="ORF">AND_002196</name>
</gene>
<evidence type="ECO:0000313" key="4">
    <source>
        <dbReference type="EMBL" id="ETN66020.1"/>
    </source>
</evidence>
<dbReference type="InterPro" id="IPR006170">
    <property type="entry name" value="PBP/GOBP"/>
</dbReference>
<protein>
    <submittedName>
        <fullName evidence="4">Odorant binding protein, antennal</fullName>
    </submittedName>
</protein>
<dbReference type="Pfam" id="PF01395">
    <property type="entry name" value="PBP_GOBP"/>
    <property type="match status" value="1"/>
</dbReference>
<dbReference type="VEuPathDB" id="VectorBase:ADAC100481"/>
<dbReference type="PANTHER" id="PTHR21364:SF1">
    <property type="entry name" value="GENERAL ODORANT-BINDING PROTEIN LUSH"/>
    <property type="match status" value="1"/>
</dbReference>
<comment type="subcellular location">
    <subcellularLocation>
        <location evidence="1">Secreted</location>
    </subcellularLocation>
</comment>
<dbReference type="FunFam" id="1.10.238.20:FF:000001">
    <property type="entry name" value="General odorant-binding protein lush"/>
    <property type="match status" value="1"/>
</dbReference>
<dbReference type="Gene3D" id="1.10.238.20">
    <property type="entry name" value="Pheromone/general odorant binding protein domain"/>
    <property type="match status" value="1"/>
</dbReference>
<dbReference type="InParanoid" id="W5JSX0"/>
<keyword evidence="3" id="KW-0964">Secreted</keyword>
<reference evidence="4" key="2">
    <citation type="submission" date="2010-05" db="EMBL/GenBank/DDBJ databases">
        <authorList>
            <person name="Almeida L.G."/>
            <person name="Nicolas M.F."/>
            <person name="Souza R.C."/>
            <person name="Vasconcelos A.T.R."/>
        </authorList>
    </citation>
    <scope>NUCLEOTIDE SEQUENCE</scope>
</reference>
<dbReference type="eggNOG" id="ENOG502SA47">
    <property type="taxonomic scope" value="Eukaryota"/>
</dbReference>
<dbReference type="SMR" id="W5JSX0"/>
<proteinExistence type="inferred from homology"/>